<dbReference type="GO" id="GO:0003677">
    <property type="term" value="F:DNA binding"/>
    <property type="evidence" value="ECO:0007669"/>
    <property type="project" value="UniProtKB-KW"/>
</dbReference>
<dbReference type="SMART" id="SM01019">
    <property type="entry name" value="B3"/>
    <property type="match status" value="1"/>
</dbReference>
<organism evidence="12 13">
    <name type="scientific">Papaver atlanticum</name>
    <dbReference type="NCBI Taxonomy" id="357466"/>
    <lineage>
        <taxon>Eukaryota</taxon>
        <taxon>Viridiplantae</taxon>
        <taxon>Streptophyta</taxon>
        <taxon>Embryophyta</taxon>
        <taxon>Tracheophyta</taxon>
        <taxon>Spermatophyta</taxon>
        <taxon>Magnoliopsida</taxon>
        <taxon>Ranunculales</taxon>
        <taxon>Papaveraceae</taxon>
        <taxon>Papaveroideae</taxon>
        <taxon>Papaver</taxon>
    </lineage>
</organism>
<dbReference type="InterPro" id="IPR011124">
    <property type="entry name" value="Znf_CW"/>
</dbReference>
<dbReference type="Pfam" id="PF25813">
    <property type="entry name" value="zf_VAL1_N"/>
    <property type="match status" value="1"/>
</dbReference>
<keyword evidence="5" id="KW-0805">Transcription regulation</keyword>
<feature type="region of interest" description="Disordered" evidence="9">
    <location>
        <begin position="850"/>
        <end position="915"/>
    </location>
</feature>
<evidence type="ECO:0000256" key="6">
    <source>
        <dbReference type="ARBA" id="ARBA00023125"/>
    </source>
</evidence>
<feature type="domain" description="TF-B3" evidence="10">
    <location>
        <begin position="314"/>
        <end position="415"/>
    </location>
</feature>
<evidence type="ECO:0000256" key="1">
    <source>
        <dbReference type="ARBA" id="ARBA00004123"/>
    </source>
</evidence>
<dbReference type="Gene3D" id="3.30.40.100">
    <property type="match status" value="1"/>
</dbReference>
<comment type="caution">
    <text evidence="12">The sequence shown here is derived from an EMBL/GenBank/DDBJ whole genome shotgun (WGS) entry which is preliminary data.</text>
</comment>
<dbReference type="PANTHER" id="PTHR46245:SF2">
    <property type="entry name" value="B3 DOMAIN-CONTAINING TRANSCRIPTION REPRESSOR VAL2"/>
    <property type="match status" value="1"/>
</dbReference>
<dbReference type="Gene3D" id="2.40.330.10">
    <property type="entry name" value="DNA-binding pseudobarrel domain"/>
    <property type="match status" value="1"/>
</dbReference>
<comment type="subcellular location">
    <subcellularLocation>
        <location evidence="1">Nucleus</location>
    </subcellularLocation>
</comment>
<evidence type="ECO:0000259" key="10">
    <source>
        <dbReference type="PROSITE" id="PS50863"/>
    </source>
</evidence>
<reference evidence="12" key="1">
    <citation type="submission" date="2022-04" db="EMBL/GenBank/DDBJ databases">
        <title>A functionally conserved STORR gene fusion in Papaver species that diverged 16.8 million years ago.</title>
        <authorList>
            <person name="Catania T."/>
        </authorList>
    </citation>
    <scope>NUCLEOTIDE SEQUENCE</scope>
    <source>
        <strain evidence="12">S-188037</strain>
    </source>
</reference>
<dbReference type="Proteomes" id="UP001202328">
    <property type="component" value="Unassembled WGS sequence"/>
</dbReference>
<dbReference type="InterPro" id="IPR057743">
    <property type="entry name" value="Zfn_VAL1-3_N"/>
</dbReference>
<feature type="compositionally biased region" description="Basic and acidic residues" evidence="9">
    <location>
        <begin position="768"/>
        <end position="782"/>
    </location>
</feature>
<keyword evidence="7" id="KW-0804">Transcription</keyword>
<dbReference type="PROSITE" id="PS50863">
    <property type="entry name" value="B3"/>
    <property type="match status" value="1"/>
</dbReference>
<evidence type="ECO:0000256" key="7">
    <source>
        <dbReference type="ARBA" id="ARBA00023163"/>
    </source>
</evidence>
<dbReference type="InterPro" id="IPR003340">
    <property type="entry name" value="B3_DNA-bd"/>
</dbReference>
<evidence type="ECO:0000256" key="4">
    <source>
        <dbReference type="ARBA" id="ARBA00022833"/>
    </source>
</evidence>
<dbReference type="AlphaFoldDB" id="A0AAD4SKT0"/>
<evidence type="ECO:0000256" key="8">
    <source>
        <dbReference type="ARBA" id="ARBA00023242"/>
    </source>
</evidence>
<keyword evidence="4" id="KW-0862">Zinc</keyword>
<dbReference type="EMBL" id="JAJJMB010010045">
    <property type="protein sequence ID" value="KAI3911346.1"/>
    <property type="molecule type" value="Genomic_DNA"/>
</dbReference>
<evidence type="ECO:0000313" key="12">
    <source>
        <dbReference type="EMBL" id="KAI3911346.1"/>
    </source>
</evidence>
<dbReference type="FunFam" id="2.40.330.10:FF:000006">
    <property type="entry name" value="B3 domain-containing transcription repressor VAL1"/>
    <property type="match status" value="1"/>
</dbReference>
<gene>
    <name evidence="12" type="ORF">MKW98_010233</name>
</gene>
<keyword evidence="2" id="KW-0479">Metal-binding</keyword>
<dbReference type="SUPFAM" id="SSF101936">
    <property type="entry name" value="DNA-binding pseudobarrel domain"/>
    <property type="match status" value="1"/>
</dbReference>
<keyword evidence="8" id="KW-0539">Nucleus</keyword>
<dbReference type="PROSITE" id="PS51050">
    <property type="entry name" value="ZF_CW"/>
    <property type="match status" value="1"/>
</dbReference>
<feature type="compositionally biased region" description="Polar residues" evidence="9">
    <location>
        <begin position="905"/>
        <end position="915"/>
    </location>
</feature>
<sequence>MIGSILIDCNHMGTNICMNVSCSSSTSIHWKKGWKLRSGGFADLCDNCGSAYEQLIYCDTFHLKETGWRECTSCRKRLHCGCIVSKSFLELLDNGGVECISCVRSAQFSFIPRDEEVNRCGTLSADTLGETQQTFLANKIEVINRGNLMFFGLRTDGDGHINLHQSHKDGTNGSLQHIKGEQVLSPVGDFRTPNFSNLKRPFMGSLVQTSIGMNIGNSSENANMALRVPGLLVDGRDQNTPASSFQQGHNLMKIGSGLNSEASKDALPQARVARPPPVEGRCRPQLLPRYWPKITDQELQQIAGDTNSTIVPLFEKVLSASDAGRIGRLVLPKACAEAYFPRISQPEGLPIRIQDIKGKDWMFQFRFWPNNNSRMYVLEGVTPCIQSMQLQAGDTVTFSRIDPEGKLLMGFRKTSSPVMQENQMCVMSSGILPFSGAGGNRPIVSGYSNRNRSSKGYVDPQLSALSDLNIGNGDISWHKNEDTGGWPGEGLPMQQPLFVQRSRKIGSKGKRLLMDTEDALELKLTWEEAQDLLRPPPTVKPSVVKIEDHEFEEYEEPPVFGKKTIFTARSSGGQDQWVQCDSCSRWRKLPADVLLPSKWTCADNAWDPERSSCSVPDELSRKELDNFLRMNMDIKKRRVTANRRPTLEREPSALDALASVAALGDSTVDPEIPSVATTTRHPRHRPGCSCIVCIQPPSGKGPKHKPTCNCNVCMTVRRRFETLMMRKKKRQELEGEMAQKKINISIGSNRDAIEEGGSKCRMLPPDGEETRPRSTESKDGRSRNLFNYQTTDTAMVQIDLNCDPDRDRLELLRRGTPSALGVSMMTLLQEASLPLETYLKQNGLTSLAWENHQGSSSSHGAAATVPPHEVIGEDNHEGLRPSTPDENDIALVQEREIEGGDEGQPSVNDDPSQEE</sequence>
<protein>
    <submittedName>
        <fullName evidence="12">Uncharacterized protein</fullName>
    </submittedName>
</protein>
<name>A0AAD4SKT0_9MAGN</name>
<evidence type="ECO:0000256" key="3">
    <source>
        <dbReference type="ARBA" id="ARBA00022771"/>
    </source>
</evidence>
<proteinExistence type="predicted"/>
<dbReference type="Pfam" id="PF07496">
    <property type="entry name" value="zf-CW"/>
    <property type="match status" value="1"/>
</dbReference>
<keyword evidence="6" id="KW-0238">DNA-binding</keyword>
<accession>A0AAD4SKT0</accession>
<evidence type="ECO:0000313" key="13">
    <source>
        <dbReference type="Proteomes" id="UP001202328"/>
    </source>
</evidence>
<dbReference type="PANTHER" id="PTHR46245">
    <property type="entry name" value="B3 DOMAIN-CONTAINING PROTEIN OS07G0563300"/>
    <property type="match status" value="1"/>
</dbReference>
<feature type="compositionally biased region" description="Basic and acidic residues" evidence="9">
    <location>
        <begin position="870"/>
        <end position="879"/>
    </location>
</feature>
<evidence type="ECO:0000259" key="11">
    <source>
        <dbReference type="PROSITE" id="PS51050"/>
    </source>
</evidence>
<dbReference type="InterPro" id="IPR015300">
    <property type="entry name" value="DNA-bd_pseudobarrel_sf"/>
</dbReference>
<evidence type="ECO:0000256" key="9">
    <source>
        <dbReference type="SAM" id="MobiDB-lite"/>
    </source>
</evidence>
<dbReference type="CDD" id="cd10017">
    <property type="entry name" value="B3_DNA"/>
    <property type="match status" value="1"/>
</dbReference>
<keyword evidence="3" id="KW-0863">Zinc-finger</keyword>
<evidence type="ECO:0000256" key="2">
    <source>
        <dbReference type="ARBA" id="ARBA00022723"/>
    </source>
</evidence>
<dbReference type="GO" id="GO:0005634">
    <property type="term" value="C:nucleus"/>
    <property type="evidence" value="ECO:0007669"/>
    <property type="project" value="UniProtKB-SubCell"/>
</dbReference>
<dbReference type="GO" id="GO:0006355">
    <property type="term" value="P:regulation of DNA-templated transcription"/>
    <property type="evidence" value="ECO:0007669"/>
    <property type="project" value="UniProtKB-ARBA"/>
</dbReference>
<feature type="domain" description="CW-type" evidence="11">
    <location>
        <begin position="571"/>
        <end position="621"/>
    </location>
</feature>
<dbReference type="GO" id="GO:0008270">
    <property type="term" value="F:zinc ion binding"/>
    <property type="evidence" value="ECO:0007669"/>
    <property type="project" value="UniProtKB-KW"/>
</dbReference>
<dbReference type="Pfam" id="PF02362">
    <property type="entry name" value="B3"/>
    <property type="match status" value="1"/>
</dbReference>
<evidence type="ECO:0000256" key="5">
    <source>
        <dbReference type="ARBA" id="ARBA00023015"/>
    </source>
</evidence>
<feature type="region of interest" description="Disordered" evidence="9">
    <location>
        <begin position="754"/>
        <end position="783"/>
    </location>
</feature>
<keyword evidence="13" id="KW-1185">Reference proteome</keyword>